<comment type="caution">
    <text evidence="6">The sequence shown here is derived from an EMBL/GenBank/DDBJ whole genome shotgun (WGS) entry which is preliminary data.</text>
</comment>
<dbReference type="Proteomes" id="UP000269301">
    <property type="component" value="Unassembled WGS sequence"/>
</dbReference>
<dbReference type="OrthoDB" id="9802264at2"/>
<dbReference type="GO" id="GO:0015833">
    <property type="term" value="P:peptide transport"/>
    <property type="evidence" value="ECO:0007669"/>
    <property type="project" value="InterPro"/>
</dbReference>
<dbReference type="InterPro" id="IPR050319">
    <property type="entry name" value="ABC_transp_ATP-bind"/>
</dbReference>
<sequence>MPQPLLKVEHLKKTFPVESSGWFKKNEVKAVHDVSFDIYEGETFGIVGESGCGKSTTGRTLLRLTEPSGGKVIYQDQDIFSLKEKNFRPIREDLQMIFQDPLASLDPKKRIGYSLEEPFIIQKKGTKKERKEMVLKMLERVGFSEEHYHRFPHEFSGGQRQRIGIARALVLNPKFIVCDEPVSALDVSIQSQILNLLKELQQDFGLSYLFIGHDLSVVRYIANRIGVMYLGEMVEQAPTEELFENPLHPYTKSLLSAVPVPNPKVKRERIVLKGEVPSPLDMPKGCVFHTRCPLAMDICKEIKPPTYKVKENHRVQCHLYEHSEVSEADGA</sequence>
<dbReference type="GO" id="GO:0016887">
    <property type="term" value="F:ATP hydrolysis activity"/>
    <property type="evidence" value="ECO:0007669"/>
    <property type="project" value="InterPro"/>
</dbReference>
<accession>A0A494ZT26</accession>
<evidence type="ECO:0000256" key="1">
    <source>
        <dbReference type="ARBA" id="ARBA00005417"/>
    </source>
</evidence>
<dbReference type="CDD" id="cd03257">
    <property type="entry name" value="ABC_NikE_OppD_transporters"/>
    <property type="match status" value="1"/>
</dbReference>
<dbReference type="PROSITE" id="PS00211">
    <property type="entry name" value="ABC_TRANSPORTER_1"/>
    <property type="match status" value="1"/>
</dbReference>
<dbReference type="NCBIfam" id="TIGR01727">
    <property type="entry name" value="oligo_HPY"/>
    <property type="match status" value="1"/>
</dbReference>
<dbReference type="InterPro" id="IPR003439">
    <property type="entry name" value="ABC_transporter-like_ATP-bd"/>
</dbReference>
<organism evidence="6 7">
    <name type="scientific">Oceanobacillus halophilus</name>
    <dbReference type="NCBI Taxonomy" id="930130"/>
    <lineage>
        <taxon>Bacteria</taxon>
        <taxon>Bacillati</taxon>
        <taxon>Bacillota</taxon>
        <taxon>Bacilli</taxon>
        <taxon>Bacillales</taxon>
        <taxon>Bacillaceae</taxon>
        <taxon>Oceanobacillus</taxon>
    </lineage>
</organism>
<name>A0A494ZT26_9BACI</name>
<dbReference type="PANTHER" id="PTHR43776:SF8">
    <property type="entry name" value="ABC TRANSPORTER, ATP-BINDING PROTEIN"/>
    <property type="match status" value="1"/>
</dbReference>
<dbReference type="Gene3D" id="3.40.50.300">
    <property type="entry name" value="P-loop containing nucleotide triphosphate hydrolases"/>
    <property type="match status" value="1"/>
</dbReference>
<evidence type="ECO:0000256" key="3">
    <source>
        <dbReference type="ARBA" id="ARBA00022741"/>
    </source>
</evidence>
<dbReference type="RefSeq" id="WP_121206074.1">
    <property type="nucleotide sequence ID" value="NZ_RBZP01000028.1"/>
</dbReference>
<dbReference type="GO" id="GO:0005524">
    <property type="term" value="F:ATP binding"/>
    <property type="evidence" value="ECO:0007669"/>
    <property type="project" value="UniProtKB-KW"/>
</dbReference>
<evidence type="ECO:0000313" key="7">
    <source>
        <dbReference type="Proteomes" id="UP000269301"/>
    </source>
</evidence>
<protein>
    <submittedName>
        <fullName evidence="6">ABC transporter ATP-binding protein</fullName>
    </submittedName>
</protein>
<dbReference type="InterPro" id="IPR003593">
    <property type="entry name" value="AAA+_ATPase"/>
</dbReference>
<dbReference type="FunFam" id="3.40.50.300:FF:000016">
    <property type="entry name" value="Oligopeptide ABC transporter ATP-binding component"/>
    <property type="match status" value="1"/>
</dbReference>
<dbReference type="SMART" id="SM00382">
    <property type="entry name" value="AAA"/>
    <property type="match status" value="1"/>
</dbReference>
<dbReference type="SUPFAM" id="SSF52540">
    <property type="entry name" value="P-loop containing nucleoside triphosphate hydrolases"/>
    <property type="match status" value="1"/>
</dbReference>
<reference evidence="6 7" key="1">
    <citation type="journal article" date="2016" name="Int. J. Syst. Evol. Microbiol.">
        <title>Oceanobacillus halophilus sp. nov., a novel moderately halophilic bacterium from a hypersaline lake.</title>
        <authorList>
            <person name="Amoozegar M.A."/>
            <person name="Bagheri M."/>
            <person name="Makhdoumi A."/>
            <person name="Nikou M.M."/>
            <person name="Fazeli S.A.S."/>
            <person name="Schumann P."/>
            <person name="Sproer C."/>
            <person name="Sanchez-Porro C."/>
            <person name="Ventosa A."/>
        </authorList>
    </citation>
    <scope>NUCLEOTIDE SEQUENCE [LARGE SCALE GENOMIC DNA]</scope>
    <source>
        <strain evidence="6 7">DSM 23996</strain>
    </source>
</reference>
<evidence type="ECO:0000313" key="6">
    <source>
        <dbReference type="EMBL" id="RKQ28671.1"/>
    </source>
</evidence>
<evidence type="ECO:0000256" key="2">
    <source>
        <dbReference type="ARBA" id="ARBA00022448"/>
    </source>
</evidence>
<dbReference type="Pfam" id="PF08352">
    <property type="entry name" value="oligo_HPY"/>
    <property type="match status" value="1"/>
</dbReference>
<dbReference type="GO" id="GO:0055085">
    <property type="term" value="P:transmembrane transport"/>
    <property type="evidence" value="ECO:0007669"/>
    <property type="project" value="UniProtKB-ARBA"/>
</dbReference>
<keyword evidence="2" id="KW-0813">Transport</keyword>
<dbReference type="AlphaFoldDB" id="A0A494ZT26"/>
<dbReference type="PANTHER" id="PTHR43776">
    <property type="entry name" value="TRANSPORT ATP-BINDING PROTEIN"/>
    <property type="match status" value="1"/>
</dbReference>
<gene>
    <name evidence="6" type="ORF">D8M06_18545</name>
</gene>
<dbReference type="InterPro" id="IPR027417">
    <property type="entry name" value="P-loop_NTPase"/>
</dbReference>
<evidence type="ECO:0000256" key="4">
    <source>
        <dbReference type="ARBA" id="ARBA00022840"/>
    </source>
</evidence>
<evidence type="ECO:0000259" key="5">
    <source>
        <dbReference type="PROSITE" id="PS50893"/>
    </source>
</evidence>
<keyword evidence="7" id="KW-1185">Reference proteome</keyword>
<dbReference type="NCBIfam" id="NF008453">
    <property type="entry name" value="PRK11308.1"/>
    <property type="match status" value="1"/>
</dbReference>
<comment type="similarity">
    <text evidence="1">Belongs to the ABC transporter superfamily.</text>
</comment>
<dbReference type="EMBL" id="RBZP01000028">
    <property type="protein sequence ID" value="RKQ28671.1"/>
    <property type="molecule type" value="Genomic_DNA"/>
</dbReference>
<dbReference type="InterPro" id="IPR013563">
    <property type="entry name" value="Oligopep_ABC_C"/>
</dbReference>
<proteinExistence type="inferred from homology"/>
<dbReference type="Pfam" id="PF00005">
    <property type="entry name" value="ABC_tran"/>
    <property type="match status" value="1"/>
</dbReference>
<dbReference type="PROSITE" id="PS50893">
    <property type="entry name" value="ABC_TRANSPORTER_2"/>
    <property type="match status" value="1"/>
</dbReference>
<feature type="domain" description="ABC transporter" evidence="5">
    <location>
        <begin position="6"/>
        <end position="255"/>
    </location>
</feature>
<keyword evidence="4 6" id="KW-0067">ATP-binding</keyword>
<keyword evidence="3" id="KW-0547">Nucleotide-binding</keyword>
<dbReference type="InterPro" id="IPR017871">
    <property type="entry name" value="ABC_transporter-like_CS"/>
</dbReference>